<name>A0ABD2Z3V4_9GENT</name>
<dbReference type="PANTHER" id="PTHR45974:SF134">
    <property type="entry name" value="OS01G0960400 PROTEIN"/>
    <property type="match status" value="1"/>
</dbReference>
<keyword evidence="4" id="KW-0472">Membrane</keyword>
<keyword evidence="3" id="KW-0677">Repeat</keyword>
<organism evidence="6 7">
    <name type="scientific">Cinchona calisaya</name>
    <dbReference type="NCBI Taxonomy" id="153742"/>
    <lineage>
        <taxon>Eukaryota</taxon>
        <taxon>Viridiplantae</taxon>
        <taxon>Streptophyta</taxon>
        <taxon>Embryophyta</taxon>
        <taxon>Tracheophyta</taxon>
        <taxon>Spermatophyta</taxon>
        <taxon>Magnoliopsida</taxon>
        <taxon>eudicotyledons</taxon>
        <taxon>Gunneridae</taxon>
        <taxon>Pentapetalae</taxon>
        <taxon>asterids</taxon>
        <taxon>lamiids</taxon>
        <taxon>Gentianales</taxon>
        <taxon>Rubiaceae</taxon>
        <taxon>Cinchonoideae</taxon>
        <taxon>Cinchoneae</taxon>
        <taxon>Cinchona</taxon>
    </lineage>
</organism>
<dbReference type="InterPro" id="IPR032675">
    <property type="entry name" value="LRR_dom_sf"/>
</dbReference>
<keyword evidence="2" id="KW-0732">Signal</keyword>
<keyword evidence="7" id="KW-1185">Reference proteome</keyword>
<dbReference type="InterPro" id="IPR001611">
    <property type="entry name" value="Leu-rich_rpt"/>
</dbReference>
<dbReference type="PANTHER" id="PTHR45974">
    <property type="entry name" value="RECEPTOR-LIKE PROTEIN 55"/>
    <property type="match status" value="1"/>
</dbReference>
<dbReference type="Pfam" id="PF00560">
    <property type="entry name" value="LRR_1"/>
    <property type="match status" value="1"/>
</dbReference>
<dbReference type="Gene3D" id="3.80.10.10">
    <property type="entry name" value="Ribonuclease Inhibitor"/>
    <property type="match status" value="2"/>
</dbReference>
<evidence type="ECO:0000256" key="3">
    <source>
        <dbReference type="ARBA" id="ARBA00022737"/>
    </source>
</evidence>
<accession>A0ABD2Z3V4</accession>
<proteinExistence type="predicted"/>
<evidence type="ECO:0000256" key="4">
    <source>
        <dbReference type="ARBA" id="ARBA00023136"/>
    </source>
</evidence>
<protein>
    <submittedName>
        <fullName evidence="6">Uncharacterized protein</fullName>
    </submittedName>
</protein>
<evidence type="ECO:0000256" key="5">
    <source>
        <dbReference type="ARBA" id="ARBA00023180"/>
    </source>
</evidence>
<keyword evidence="5" id="KW-0325">Glycoprotein</keyword>
<evidence type="ECO:0000313" key="7">
    <source>
        <dbReference type="Proteomes" id="UP001630127"/>
    </source>
</evidence>
<dbReference type="GO" id="GO:0016020">
    <property type="term" value="C:membrane"/>
    <property type="evidence" value="ECO:0007669"/>
    <property type="project" value="UniProtKB-SubCell"/>
</dbReference>
<reference evidence="6 7" key="1">
    <citation type="submission" date="2024-11" db="EMBL/GenBank/DDBJ databases">
        <title>A near-complete genome assembly of Cinchona calisaya.</title>
        <authorList>
            <person name="Lian D.C."/>
            <person name="Zhao X.W."/>
            <person name="Wei L."/>
        </authorList>
    </citation>
    <scope>NUCLEOTIDE SEQUENCE [LARGE SCALE GENOMIC DNA]</scope>
    <source>
        <tissue evidence="6">Nenye</tissue>
    </source>
</reference>
<dbReference type="Proteomes" id="UP001630127">
    <property type="component" value="Unassembled WGS sequence"/>
</dbReference>
<sequence length="175" mass="19757">MTNLEMFQVDNNNFSKTSIPDAYKNMSHVLKLSFRNCSLQGPIPDLSKMVDLLYIDFSFNELSGSMTLGKISWNITTIGLSHNNLSGTIPVNLSGLPYLQRLSLANNLFNGPVSSIIWPNTTLAGNEALIVYLRQTCAPSKCHNKASRKSYLPKCYPNKVLWNSSRRCWQYFEPN</sequence>
<evidence type="ECO:0000313" key="6">
    <source>
        <dbReference type="EMBL" id="KAL3514161.1"/>
    </source>
</evidence>
<gene>
    <name evidence="6" type="ORF">ACH5RR_026878</name>
</gene>
<comment type="caution">
    <text evidence="6">The sequence shown here is derived from an EMBL/GenBank/DDBJ whole genome shotgun (WGS) entry which is preliminary data.</text>
</comment>
<dbReference type="SUPFAM" id="SSF52058">
    <property type="entry name" value="L domain-like"/>
    <property type="match status" value="1"/>
</dbReference>
<dbReference type="AlphaFoldDB" id="A0ABD2Z3V4"/>
<dbReference type="EMBL" id="JBJUIK010000011">
    <property type="protein sequence ID" value="KAL3514161.1"/>
    <property type="molecule type" value="Genomic_DNA"/>
</dbReference>
<evidence type="ECO:0000256" key="1">
    <source>
        <dbReference type="ARBA" id="ARBA00004370"/>
    </source>
</evidence>
<comment type="subcellular location">
    <subcellularLocation>
        <location evidence="1">Membrane</location>
    </subcellularLocation>
</comment>
<evidence type="ECO:0000256" key="2">
    <source>
        <dbReference type="ARBA" id="ARBA00022729"/>
    </source>
</evidence>